<feature type="binding site" evidence="11">
    <location>
        <begin position="14"/>
        <end position="21"/>
    </location>
    <ligand>
        <name>ATP</name>
        <dbReference type="ChEBI" id="CHEBI:30616"/>
    </ligand>
</feature>
<keyword evidence="4 11" id="KW-0808">Transferase</keyword>
<gene>
    <name evidence="11" type="primary">tmk</name>
    <name evidence="13" type="ORF">HGG69_02725</name>
</gene>
<reference evidence="13 14" key="1">
    <citation type="submission" date="2020-04" db="EMBL/GenBank/DDBJ databases">
        <title>Novel Mycoplasma species detected in Phocoena phocoena (harbor porpoise) from the USA.</title>
        <authorList>
            <person name="Volokhov D.V."/>
        </authorList>
    </citation>
    <scope>NUCLEOTIDE SEQUENCE [LARGE SCALE GENOMIC DNA]</scope>
    <source>
        <strain evidence="13 14">Phocoena C-264-GEN</strain>
    </source>
</reference>
<evidence type="ECO:0000256" key="8">
    <source>
        <dbReference type="ARBA" id="ARBA00022840"/>
    </source>
</evidence>
<evidence type="ECO:0000256" key="2">
    <source>
        <dbReference type="ARBA" id="ARBA00012980"/>
    </source>
</evidence>
<accession>A0A858U234</accession>
<dbReference type="AlphaFoldDB" id="A0A858U234"/>
<comment type="catalytic activity">
    <reaction evidence="9 11">
        <text>dTMP + ATP = dTDP + ADP</text>
        <dbReference type="Rhea" id="RHEA:13517"/>
        <dbReference type="ChEBI" id="CHEBI:30616"/>
        <dbReference type="ChEBI" id="CHEBI:58369"/>
        <dbReference type="ChEBI" id="CHEBI:63528"/>
        <dbReference type="ChEBI" id="CHEBI:456216"/>
        <dbReference type="EC" id="2.7.4.9"/>
    </reaction>
</comment>
<dbReference type="InterPro" id="IPR039430">
    <property type="entry name" value="Thymidylate_kin-like_dom"/>
</dbReference>
<comment type="function">
    <text evidence="10 11">Phosphorylation of dTMP to form dTDP in both de novo and salvage pathways of dTTP synthesis.</text>
</comment>
<dbReference type="CDD" id="cd01672">
    <property type="entry name" value="TMPK"/>
    <property type="match status" value="1"/>
</dbReference>
<keyword evidence="6 11" id="KW-0547">Nucleotide-binding</keyword>
<dbReference type="GO" id="GO:0005524">
    <property type="term" value="F:ATP binding"/>
    <property type="evidence" value="ECO:0007669"/>
    <property type="project" value="UniProtKB-UniRule"/>
</dbReference>
<dbReference type="HAMAP" id="MF_00165">
    <property type="entry name" value="Thymidylate_kinase"/>
    <property type="match status" value="1"/>
</dbReference>
<evidence type="ECO:0000256" key="11">
    <source>
        <dbReference type="HAMAP-Rule" id="MF_00165"/>
    </source>
</evidence>
<dbReference type="InterPro" id="IPR027417">
    <property type="entry name" value="P-loop_NTPase"/>
</dbReference>
<dbReference type="NCBIfam" id="TIGR00041">
    <property type="entry name" value="DTMP_kinase"/>
    <property type="match status" value="1"/>
</dbReference>
<dbReference type="GO" id="GO:0005829">
    <property type="term" value="C:cytosol"/>
    <property type="evidence" value="ECO:0007669"/>
    <property type="project" value="TreeGrafter"/>
</dbReference>
<keyword evidence="8 11" id="KW-0067">ATP-binding</keyword>
<dbReference type="KEGG" id="mphe:HGG69_02725"/>
<dbReference type="SUPFAM" id="SSF52540">
    <property type="entry name" value="P-loop containing nucleoside triphosphate hydrolases"/>
    <property type="match status" value="1"/>
</dbReference>
<keyword evidence="7 11" id="KW-0418">Kinase</keyword>
<dbReference type="GO" id="GO:0006233">
    <property type="term" value="P:dTDP biosynthetic process"/>
    <property type="evidence" value="ECO:0007669"/>
    <property type="project" value="InterPro"/>
</dbReference>
<name>A0A858U234_9MOLU</name>
<evidence type="ECO:0000256" key="1">
    <source>
        <dbReference type="ARBA" id="ARBA00009776"/>
    </source>
</evidence>
<evidence type="ECO:0000256" key="5">
    <source>
        <dbReference type="ARBA" id="ARBA00022727"/>
    </source>
</evidence>
<evidence type="ECO:0000256" key="3">
    <source>
        <dbReference type="ARBA" id="ARBA00017144"/>
    </source>
</evidence>
<dbReference type="Pfam" id="PF02223">
    <property type="entry name" value="Thymidylate_kin"/>
    <property type="match status" value="1"/>
</dbReference>
<proteinExistence type="inferred from homology"/>
<keyword evidence="5 11" id="KW-0545">Nucleotide biosynthesis</keyword>
<dbReference type="Proteomes" id="UP000501060">
    <property type="component" value="Chromosome"/>
</dbReference>
<evidence type="ECO:0000256" key="6">
    <source>
        <dbReference type="ARBA" id="ARBA00022741"/>
    </source>
</evidence>
<evidence type="ECO:0000256" key="7">
    <source>
        <dbReference type="ARBA" id="ARBA00022777"/>
    </source>
</evidence>
<keyword evidence="14" id="KW-1185">Reference proteome</keyword>
<evidence type="ECO:0000256" key="4">
    <source>
        <dbReference type="ARBA" id="ARBA00022679"/>
    </source>
</evidence>
<comment type="similarity">
    <text evidence="1 11">Belongs to the thymidylate kinase family.</text>
</comment>
<dbReference type="GO" id="GO:0006235">
    <property type="term" value="P:dTTP biosynthetic process"/>
    <property type="evidence" value="ECO:0007669"/>
    <property type="project" value="UniProtKB-UniRule"/>
</dbReference>
<dbReference type="InterPro" id="IPR018094">
    <property type="entry name" value="Thymidylate_kinase"/>
</dbReference>
<protein>
    <recommendedName>
        <fullName evidence="3 11">Thymidylate kinase</fullName>
        <ecNumber evidence="2 11">2.7.4.9</ecNumber>
    </recommendedName>
    <alternativeName>
        <fullName evidence="11">dTMP kinase</fullName>
    </alternativeName>
</protein>
<evidence type="ECO:0000256" key="10">
    <source>
        <dbReference type="ARBA" id="ARBA00057735"/>
    </source>
</evidence>
<feature type="domain" description="Thymidylate kinase-like" evidence="12">
    <location>
        <begin position="12"/>
        <end position="204"/>
    </location>
</feature>
<dbReference type="GO" id="GO:0006227">
    <property type="term" value="P:dUDP biosynthetic process"/>
    <property type="evidence" value="ECO:0007669"/>
    <property type="project" value="TreeGrafter"/>
</dbReference>
<dbReference type="PANTHER" id="PTHR10344:SF4">
    <property type="entry name" value="UMP-CMP KINASE 2, MITOCHONDRIAL"/>
    <property type="match status" value="1"/>
</dbReference>
<dbReference type="GO" id="GO:0004798">
    <property type="term" value="F:dTMP kinase activity"/>
    <property type="evidence" value="ECO:0007669"/>
    <property type="project" value="UniProtKB-UniRule"/>
</dbReference>
<dbReference type="RefSeq" id="WP_169605253.1">
    <property type="nucleotide sequence ID" value="NZ_CP051481.1"/>
</dbReference>
<dbReference type="PANTHER" id="PTHR10344">
    <property type="entry name" value="THYMIDYLATE KINASE"/>
    <property type="match status" value="1"/>
</dbReference>
<evidence type="ECO:0000256" key="9">
    <source>
        <dbReference type="ARBA" id="ARBA00048743"/>
    </source>
</evidence>
<organism evidence="13 14">
    <name type="scientific">Mycoplasma phocoenae</name>
    <dbReference type="NCBI Taxonomy" id="754517"/>
    <lineage>
        <taxon>Bacteria</taxon>
        <taxon>Bacillati</taxon>
        <taxon>Mycoplasmatota</taxon>
        <taxon>Mollicutes</taxon>
        <taxon>Mycoplasmataceae</taxon>
        <taxon>Mycoplasma</taxon>
    </lineage>
</organism>
<evidence type="ECO:0000259" key="12">
    <source>
        <dbReference type="Pfam" id="PF02223"/>
    </source>
</evidence>
<evidence type="ECO:0000313" key="13">
    <source>
        <dbReference type="EMBL" id="QJG67204.1"/>
    </source>
</evidence>
<dbReference type="Gene3D" id="3.40.50.300">
    <property type="entry name" value="P-loop containing nucleotide triphosphate hydrolases"/>
    <property type="match status" value="1"/>
</dbReference>
<dbReference type="FunFam" id="3.40.50.300:FF:000225">
    <property type="entry name" value="Thymidylate kinase"/>
    <property type="match status" value="1"/>
</dbReference>
<dbReference type="EMBL" id="CP051481">
    <property type="protein sequence ID" value="QJG67204.1"/>
    <property type="molecule type" value="Genomic_DNA"/>
</dbReference>
<dbReference type="EC" id="2.7.4.9" evidence="2 11"/>
<sequence>MTNCNKAKFITFEGMDGSGKTTIVKMLEEYIEKNMDKSAFMFTREPGGRKSKEAEKIRAIILDSENKLSSMVEALLFVASRRINLEENIWPALNANKIVISDRYYHSSLIYQGVLGGVGIGKVRDLNMMVTENTKPDLVIFFDLKPEISLERISKNRASFDRMESTDISYYQKLHNGYNNLISYEPEKFVVVDASKTINEVFEDVLTIFKNKVF</sequence>
<evidence type="ECO:0000313" key="14">
    <source>
        <dbReference type="Proteomes" id="UP000501060"/>
    </source>
</evidence>